<feature type="compositionally biased region" description="Polar residues" evidence="1">
    <location>
        <begin position="233"/>
        <end position="244"/>
    </location>
</feature>
<proteinExistence type="predicted"/>
<evidence type="ECO:0000313" key="4">
    <source>
        <dbReference type="Proteomes" id="UP000567885"/>
    </source>
</evidence>
<feature type="signal peptide" evidence="2">
    <location>
        <begin position="1"/>
        <end position="16"/>
    </location>
</feature>
<dbReference type="OrthoDB" id="1896086at2759"/>
<feature type="region of interest" description="Disordered" evidence="1">
    <location>
        <begin position="99"/>
        <end position="361"/>
    </location>
</feature>
<dbReference type="EMBL" id="JAAGWQ010000020">
    <property type="protein sequence ID" value="KAF5678134.1"/>
    <property type="molecule type" value="Genomic_DNA"/>
</dbReference>
<feature type="compositionally biased region" description="Polar residues" evidence="1">
    <location>
        <begin position="345"/>
        <end position="361"/>
    </location>
</feature>
<name>A0A8H5TZU0_FUSHE</name>
<reference evidence="3 4" key="1">
    <citation type="submission" date="2020-05" db="EMBL/GenBank/DDBJ databases">
        <title>Identification and distribution of gene clusters putatively required for synthesis of sphingolipid metabolism inhibitors in phylogenetically diverse species of the filamentous fungus Fusarium.</title>
        <authorList>
            <person name="Kim H.-S."/>
            <person name="Busman M."/>
            <person name="Brown D.W."/>
            <person name="Divon H."/>
            <person name="Uhlig S."/>
            <person name="Proctor R.H."/>
        </authorList>
    </citation>
    <scope>NUCLEOTIDE SEQUENCE [LARGE SCALE GENOMIC DNA]</scope>
    <source>
        <strain evidence="3 4">NRRL 20693</strain>
    </source>
</reference>
<dbReference type="AlphaFoldDB" id="A0A8H5TZU0"/>
<comment type="caution">
    <text evidence="3">The sequence shown here is derived from an EMBL/GenBank/DDBJ whole genome shotgun (WGS) entry which is preliminary data.</text>
</comment>
<dbReference type="Proteomes" id="UP000567885">
    <property type="component" value="Unassembled WGS sequence"/>
</dbReference>
<sequence>MMKVLPLLLYASAAYAARCNWFYGQWQPEDGQCFDLVIEEIGTSLELIQIMNPGRDINSPSPFETYNVPFSLEPLKSATWTKDCPPRFVLPKTAKCNIKADPTSERHNSKHKGETSEENSTAPGVTKPHTTIPSSQSGRESTETASSPTSAGGESESIPEPLGHTMDSNIPSKGGSDRASQTDGNSASGTSKDRSKYTPPAGGGTRRDEVEAACTTCSKNTPTDDSSKDSRPTKATTTAGQSRALTDETETNLSTGHEIDEKSSTATSQHSVIITTMTKTIGVETSTGGSHTDKTTRKTNLSTPTGDQNLSKATGTVSEDVQRTEAASIDKTAKKDTATGKQNKHATTLTTSPKKAQVTTTSAGAKITKGIDEVKNYKCWDAKTYAGHSDLVYARVRTTAQDWCNSKDVQEYVMKADSEPIVKVMRASDGVLYKYSVLRKEDCEWSDQRVAYPLGRNEMSCWKIMTEYAWKGCTGNEGVGGVAQAGCLLFQLEAGGGPSQGIEYTGDFE</sequence>
<accession>A0A8H5TZU0</accession>
<evidence type="ECO:0000313" key="3">
    <source>
        <dbReference type="EMBL" id="KAF5678134.1"/>
    </source>
</evidence>
<protein>
    <submittedName>
        <fullName evidence="3">Uncharacterized protein</fullName>
    </submittedName>
</protein>
<feature type="compositionally biased region" description="Polar residues" evidence="1">
    <location>
        <begin position="264"/>
        <end position="290"/>
    </location>
</feature>
<feature type="compositionally biased region" description="Polar residues" evidence="1">
    <location>
        <begin position="118"/>
        <end position="139"/>
    </location>
</feature>
<feature type="chain" id="PRO_5034576034" evidence="2">
    <location>
        <begin position="17"/>
        <end position="509"/>
    </location>
</feature>
<evidence type="ECO:0000256" key="1">
    <source>
        <dbReference type="SAM" id="MobiDB-lite"/>
    </source>
</evidence>
<keyword evidence="2" id="KW-0732">Signal</keyword>
<gene>
    <name evidence="3" type="ORF">FHETE_1364</name>
</gene>
<organism evidence="3 4">
    <name type="scientific">Fusarium heterosporum</name>
    <dbReference type="NCBI Taxonomy" id="42747"/>
    <lineage>
        <taxon>Eukaryota</taxon>
        <taxon>Fungi</taxon>
        <taxon>Dikarya</taxon>
        <taxon>Ascomycota</taxon>
        <taxon>Pezizomycotina</taxon>
        <taxon>Sordariomycetes</taxon>
        <taxon>Hypocreomycetidae</taxon>
        <taxon>Hypocreales</taxon>
        <taxon>Nectriaceae</taxon>
        <taxon>Fusarium</taxon>
        <taxon>Fusarium heterosporum species complex</taxon>
    </lineage>
</organism>
<feature type="compositionally biased region" description="Polar residues" evidence="1">
    <location>
        <begin position="178"/>
        <end position="190"/>
    </location>
</feature>
<keyword evidence="4" id="KW-1185">Reference proteome</keyword>
<feature type="compositionally biased region" description="Polar residues" evidence="1">
    <location>
        <begin position="298"/>
        <end position="319"/>
    </location>
</feature>
<feature type="compositionally biased region" description="Polar residues" evidence="1">
    <location>
        <begin position="215"/>
        <end position="224"/>
    </location>
</feature>
<feature type="compositionally biased region" description="Basic and acidic residues" evidence="1">
    <location>
        <begin position="102"/>
        <end position="115"/>
    </location>
</feature>
<evidence type="ECO:0000256" key="2">
    <source>
        <dbReference type="SAM" id="SignalP"/>
    </source>
</evidence>